<accession>A0A9D2EQS0</accession>
<dbReference type="Pfam" id="PF18555">
    <property type="entry name" value="MobL"/>
    <property type="match status" value="1"/>
</dbReference>
<evidence type="ECO:0000313" key="2">
    <source>
        <dbReference type="EMBL" id="HIZ41516.1"/>
    </source>
</evidence>
<reference evidence="2" key="1">
    <citation type="journal article" date="2021" name="PeerJ">
        <title>Extensive microbial diversity within the chicken gut microbiome revealed by metagenomics and culture.</title>
        <authorList>
            <person name="Gilroy R."/>
            <person name="Ravi A."/>
            <person name="Getino M."/>
            <person name="Pursley I."/>
            <person name="Horton D.L."/>
            <person name="Alikhan N.F."/>
            <person name="Baker D."/>
            <person name="Gharbi K."/>
            <person name="Hall N."/>
            <person name="Watson M."/>
            <person name="Adriaenssens E.M."/>
            <person name="Foster-Nyarko E."/>
            <person name="Jarju S."/>
            <person name="Secka A."/>
            <person name="Antonio M."/>
            <person name="Oren A."/>
            <person name="Chaudhuri R.R."/>
            <person name="La Ragione R."/>
            <person name="Hildebrand F."/>
            <person name="Pallen M.J."/>
        </authorList>
    </citation>
    <scope>NUCLEOTIDE SEQUENCE</scope>
    <source>
        <strain evidence="2">ChiSxjej1B13-11774</strain>
    </source>
</reference>
<name>A0A9D2EQS0_9FIRM</name>
<evidence type="ECO:0000313" key="3">
    <source>
        <dbReference type="Proteomes" id="UP000824048"/>
    </source>
</evidence>
<evidence type="ECO:0000256" key="1">
    <source>
        <dbReference type="SAM" id="MobiDB-lite"/>
    </source>
</evidence>
<comment type="caution">
    <text evidence="2">The sequence shown here is derived from an EMBL/GenBank/DDBJ whole genome shotgun (WGS) entry which is preliminary data.</text>
</comment>
<feature type="compositionally biased region" description="Low complexity" evidence="1">
    <location>
        <begin position="332"/>
        <end position="342"/>
    </location>
</feature>
<reference evidence="2" key="2">
    <citation type="submission" date="2021-04" db="EMBL/GenBank/DDBJ databases">
        <authorList>
            <person name="Gilroy R."/>
        </authorList>
    </citation>
    <scope>NUCLEOTIDE SEQUENCE</scope>
    <source>
        <strain evidence="2">ChiSxjej1B13-11774</strain>
    </source>
</reference>
<dbReference type="InterPro" id="IPR041073">
    <property type="entry name" value="MobL"/>
</dbReference>
<dbReference type="AlphaFoldDB" id="A0A9D2EQS0"/>
<organism evidence="2 3">
    <name type="scientific">Candidatus Gemmiger excrementigallinarum</name>
    <dbReference type="NCBI Taxonomy" id="2838609"/>
    <lineage>
        <taxon>Bacteria</taxon>
        <taxon>Bacillati</taxon>
        <taxon>Bacillota</taxon>
        <taxon>Clostridia</taxon>
        <taxon>Eubacteriales</taxon>
        <taxon>Gemmiger</taxon>
    </lineage>
</organism>
<gene>
    <name evidence="2" type="ORF">H9811_03020</name>
</gene>
<feature type="region of interest" description="Disordered" evidence="1">
    <location>
        <begin position="305"/>
        <end position="393"/>
    </location>
</feature>
<dbReference type="EMBL" id="DXBP01000020">
    <property type="protein sequence ID" value="HIZ41516.1"/>
    <property type="molecule type" value="Genomic_DNA"/>
</dbReference>
<protein>
    <submittedName>
        <fullName evidence="2">Uncharacterized protein</fullName>
    </submittedName>
</protein>
<feature type="compositionally biased region" description="Basic and acidic residues" evidence="1">
    <location>
        <begin position="380"/>
        <end position="393"/>
    </location>
</feature>
<dbReference type="Proteomes" id="UP000824048">
    <property type="component" value="Unassembled WGS sequence"/>
</dbReference>
<sequence length="454" mass="51222">MKVKAILNSGYFANARHATNYIAYIDRQSPIFDQNGTEKRVLSAQADVEAPGNSTVWYHVYSLNASDCERLGVDRNYMKNLIALKADELAKAYNISPNNLRMVCSWHNKDFHPHLHFLVWSTDSREAFIPHREKETDKNAALNAATLAVKSSFTNEIFHGDLAYLKEEKSAQRDKLNEQLRRLVSSEYLVDREITDALKALGRELRATKGKHTYKFLPPPLKAQVDNVLERVTQRDPVLRSMYEEYLDSQKELVLTYASNRETLDKKFAEIENSFFHPYCGFEDRRAGRAEVTRHNIIIQAAERYAGPTVRKKPASHSARQKSTSAQAADRNGTASAHAAANPAPPHSGPAVQEKPASHGAQEKSTPEQDLAMNTQPADSDEKVDGSDYREKSPGYAAQNMLYRLAKTLRFDQQQAQIRNRAHQAANGLTGEKQNVRRLKTGLADERNLSSLER</sequence>
<proteinExistence type="predicted"/>